<dbReference type="Proteomes" id="UP001178507">
    <property type="component" value="Unassembled WGS sequence"/>
</dbReference>
<evidence type="ECO:0000313" key="2">
    <source>
        <dbReference type="Proteomes" id="UP001178507"/>
    </source>
</evidence>
<sequence length="114" mass="12487">CLRQNPKNGIMHVGHNRGVVSMWAPNVKEPVVKMGCQNAQVMALAVSDNYMVTAGAESKWKVWDLRTYKALHSFRTHGHTVTSLDVPLGKRCTKRLGGTNGATRLSTGLYPALP</sequence>
<dbReference type="InterPro" id="IPR040315">
    <property type="entry name" value="WDR46/Utp7"/>
</dbReference>
<evidence type="ECO:0000313" key="1">
    <source>
        <dbReference type="EMBL" id="CAJ1377986.1"/>
    </source>
</evidence>
<accession>A0AA36MN35</accession>
<dbReference type="SUPFAM" id="SSF50978">
    <property type="entry name" value="WD40 repeat-like"/>
    <property type="match status" value="1"/>
</dbReference>
<name>A0AA36MN35_9DINO</name>
<dbReference type="GO" id="GO:0032040">
    <property type="term" value="C:small-subunit processome"/>
    <property type="evidence" value="ECO:0007669"/>
    <property type="project" value="TreeGrafter"/>
</dbReference>
<dbReference type="InterPro" id="IPR036322">
    <property type="entry name" value="WD40_repeat_dom_sf"/>
</dbReference>
<dbReference type="PANTHER" id="PTHR14085:SF3">
    <property type="entry name" value="WD REPEAT-CONTAINING PROTEIN 46"/>
    <property type="match status" value="1"/>
</dbReference>
<gene>
    <name evidence="1" type="ORF">EVOR1521_LOCUS6659</name>
</gene>
<proteinExistence type="predicted"/>
<dbReference type="EMBL" id="CAUJNA010000505">
    <property type="protein sequence ID" value="CAJ1377986.1"/>
    <property type="molecule type" value="Genomic_DNA"/>
</dbReference>
<dbReference type="AlphaFoldDB" id="A0AA36MN35"/>
<dbReference type="GO" id="GO:0000462">
    <property type="term" value="P:maturation of SSU-rRNA from tricistronic rRNA transcript (SSU-rRNA, 5.8S rRNA, LSU-rRNA)"/>
    <property type="evidence" value="ECO:0007669"/>
    <property type="project" value="TreeGrafter"/>
</dbReference>
<feature type="non-terminal residue" evidence="1">
    <location>
        <position position="1"/>
    </location>
</feature>
<dbReference type="Gene3D" id="2.130.10.10">
    <property type="entry name" value="YVTN repeat-like/Quinoprotein amine dehydrogenase"/>
    <property type="match status" value="1"/>
</dbReference>
<organism evidence="1 2">
    <name type="scientific">Effrenium voratum</name>
    <dbReference type="NCBI Taxonomy" id="2562239"/>
    <lineage>
        <taxon>Eukaryota</taxon>
        <taxon>Sar</taxon>
        <taxon>Alveolata</taxon>
        <taxon>Dinophyceae</taxon>
        <taxon>Suessiales</taxon>
        <taxon>Symbiodiniaceae</taxon>
        <taxon>Effrenium</taxon>
    </lineage>
</organism>
<reference evidence="1" key="1">
    <citation type="submission" date="2023-08" db="EMBL/GenBank/DDBJ databases">
        <authorList>
            <person name="Chen Y."/>
            <person name="Shah S."/>
            <person name="Dougan E. K."/>
            <person name="Thang M."/>
            <person name="Chan C."/>
        </authorList>
    </citation>
    <scope>NUCLEOTIDE SEQUENCE</scope>
</reference>
<dbReference type="InterPro" id="IPR015943">
    <property type="entry name" value="WD40/YVTN_repeat-like_dom_sf"/>
</dbReference>
<dbReference type="PANTHER" id="PTHR14085">
    <property type="entry name" value="WD-REPEAT PROTEIN BING4"/>
    <property type="match status" value="1"/>
</dbReference>
<dbReference type="GO" id="GO:0030686">
    <property type="term" value="C:90S preribosome"/>
    <property type="evidence" value="ECO:0007669"/>
    <property type="project" value="TreeGrafter"/>
</dbReference>
<protein>
    <submittedName>
        <fullName evidence="1">Uncharacterized protein</fullName>
    </submittedName>
</protein>
<comment type="caution">
    <text evidence="1">The sequence shown here is derived from an EMBL/GenBank/DDBJ whole genome shotgun (WGS) entry which is preliminary data.</text>
</comment>
<keyword evidence="2" id="KW-1185">Reference proteome</keyword>